<reference evidence="5 6" key="1">
    <citation type="journal article" date="2019" name="ACS Chem. Biol.">
        <title>Identification and Mobilization of a Cryptic Antibiotic Biosynthesis Gene Locus from a Human-Pathogenic Nocardia Isolate.</title>
        <authorList>
            <person name="Herisse M."/>
            <person name="Ishida K."/>
            <person name="Porter J.L."/>
            <person name="Howden B."/>
            <person name="Hertweck C."/>
            <person name="Stinear T.P."/>
            <person name="Pidot S.J."/>
        </authorList>
    </citation>
    <scope>NUCLEOTIDE SEQUENCE [LARGE SCALE GENOMIC DNA]</scope>
    <source>
        <strain evidence="5 6">AUSMDU00012715</strain>
    </source>
</reference>
<dbReference type="PRINTS" id="PR00420">
    <property type="entry name" value="RNGMNOXGNASE"/>
</dbReference>
<proteinExistence type="predicted"/>
<dbReference type="Pfam" id="PF01494">
    <property type="entry name" value="FAD_binding_3"/>
    <property type="match status" value="1"/>
</dbReference>
<dbReference type="EMBL" id="CP046173">
    <property type="protein sequence ID" value="QIS18475.1"/>
    <property type="molecule type" value="Genomic_DNA"/>
</dbReference>
<evidence type="ECO:0000313" key="6">
    <source>
        <dbReference type="Proteomes" id="UP000500953"/>
    </source>
</evidence>
<dbReference type="InterPro" id="IPR036188">
    <property type="entry name" value="FAD/NAD-bd_sf"/>
</dbReference>
<dbReference type="Proteomes" id="UP000500953">
    <property type="component" value="Chromosome"/>
</dbReference>
<dbReference type="InterPro" id="IPR002938">
    <property type="entry name" value="FAD-bd"/>
</dbReference>
<dbReference type="PANTHER" id="PTHR43004">
    <property type="entry name" value="TRK SYSTEM POTASSIUM UPTAKE PROTEIN"/>
    <property type="match status" value="1"/>
</dbReference>
<dbReference type="PANTHER" id="PTHR43004:SF19">
    <property type="entry name" value="BINDING MONOOXYGENASE, PUTATIVE (JCVI)-RELATED"/>
    <property type="match status" value="1"/>
</dbReference>
<dbReference type="Gene3D" id="3.50.50.60">
    <property type="entry name" value="FAD/NAD(P)-binding domain"/>
    <property type="match status" value="1"/>
</dbReference>
<protein>
    <submittedName>
        <fullName evidence="5">FAD-dependent oxidoreductase</fullName>
    </submittedName>
</protein>
<organism evidence="5 6">
    <name type="scientific">Nocardia terpenica</name>
    <dbReference type="NCBI Taxonomy" id="455432"/>
    <lineage>
        <taxon>Bacteria</taxon>
        <taxon>Bacillati</taxon>
        <taxon>Actinomycetota</taxon>
        <taxon>Actinomycetes</taxon>
        <taxon>Mycobacteriales</taxon>
        <taxon>Nocardiaceae</taxon>
        <taxon>Nocardia</taxon>
    </lineage>
</organism>
<dbReference type="AlphaFoldDB" id="A0A6G9YYT2"/>
<dbReference type="Gene3D" id="3.30.70.2450">
    <property type="match status" value="1"/>
</dbReference>
<feature type="domain" description="FAD-binding" evidence="4">
    <location>
        <begin position="8"/>
        <end position="343"/>
    </location>
</feature>
<evidence type="ECO:0000259" key="4">
    <source>
        <dbReference type="Pfam" id="PF01494"/>
    </source>
</evidence>
<accession>A0A6G9YYT2</accession>
<dbReference type="GO" id="GO:0071949">
    <property type="term" value="F:FAD binding"/>
    <property type="evidence" value="ECO:0007669"/>
    <property type="project" value="InterPro"/>
</dbReference>
<evidence type="ECO:0000256" key="1">
    <source>
        <dbReference type="ARBA" id="ARBA00001974"/>
    </source>
</evidence>
<name>A0A6G9YYT2_9NOCA</name>
<dbReference type="Gene3D" id="3.40.30.120">
    <property type="match status" value="1"/>
</dbReference>
<evidence type="ECO:0000256" key="3">
    <source>
        <dbReference type="ARBA" id="ARBA00022827"/>
    </source>
</evidence>
<comment type="cofactor">
    <cofactor evidence="1">
        <name>FAD</name>
        <dbReference type="ChEBI" id="CHEBI:57692"/>
    </cofactor>
</comment>
<evidence type="ECO:0000313" key="5">
    <source>
        <dbReference type="EMBL" id="QIS18475.1"/>
    </source>
</evidence>
<sequence>MTESTATCDVLVVGAGPAGLTAVHELARFGLSVRLIDAADGPATTSRALGIHARTLETFDQMGVLQNVLSYARRIEHFTIFESGCQLVRFNTNYDHLPTRFPYSVMIDQTRTEQVIREAVSGQGVSIEWSTRLIGLTDNGASITAEIMRADGQREEIRASWLIGSDGGHSTVRKCLGLELSGTHAETWLIADATVHSDLPPDSIYWMRTREGAVMMVPFPDEGAWRLVDTRDVTVEGDLAARFTRKIQAGIGTPIKIEDPTWVSVFTIQERMVPKMRSGRCFIAGDAAHVHSPASGQGLNTGIQEACNLAWKLADVQCRRAGADLLDTYDVERLPVVRELLRSTHFTTRLVQLRGPAAIGLRAMFALVRNVGPLKSRIERKIVAGTSALSLSYAGKPLAIASDTPLAIAVGERVARVAVSQEAASVGWRCLLAELREPGWSLLVFATDDDHVVLRQFADEYEGTIRVRTVLISAARQGAAPGPLPDPDGLLADGLAANPGDWLLIRPDGYLAACGRLGASSPAVAVESLGLRRSS</sequence>
<keyword evidence="2" id="KW-0285">Flavoprotein</keyword>
<evidence type="ECO:0000256" key="2">
    <source>
        <dbReference type="ARBA" id="ARBA00022630"/>
    </source>
</evidence>
<dbReference type="RefSeq" id="WP_167485807.1">
    <property type="nucleotide sequence ID" value="NZ_CP046173.1"/>
</dbReference>
<dbReference type="InterPro" id="IPR050641">
    <property type="entry name" value="RIFMO-like"/>
</dbReference>
<dbReference type="SUPFAM" id="SSF51905">
    <property type="entry name" value="FAD/NAD(P)-binding domain"/>
    <property type="match status" value="1"/>
</dbReference>
<dbReference type="GO" id="GO:0016709">
    <property type="term" value="F:oxidoreductase activity, acting on paired donors, with incorporation or reduction of molecular oxygen, NAD(P)H as one donor, and incorporation of one atom of oxygen"/>
    <property type="evidence" value="ECO:0007669"/>
    <property type="project" value="UniProtKB-ARBA"/>
</dbReference>
<gene>
    <name evidence="5" type="ORF">F6W96_09440</name>
</gene>
<keyword evidence="3" id="KW-0274">FAD</keyword>